<dbReference type="InterPro" id="IPR006186">
    <property type="entry name" value="Ser/Thr-sp_prot-phosphatase"/>
</dbReference>
<comment type="caution">
    <text evidence="7">The sequence shown here is derived from an EMBL/GenBank/DDBJ whole genome shotgun (WGS) entry which is preliminary data.</text>
</comment>
<protein>
    <recommendedName>
        <fullName evidence="4">Serine/threonine-protein phosphatase</fullName>
        <ecNumber evidence="4">3.1.3.16</ecNumber>
    </recommendedName>
</protein>
<evidence type="ECO:0000256" key="1">
    <source>
        <dbReference type="ARBA" id="ARBA00001936"/>
    </source>
</evidence>
<evidence type="ECO:0000256" key="2">
    <source>
        <dbReference type="ARBA" id="ARBA00022723"/>
    </source>
</evidence>
<keyword evidence="4" id="KW-0378">Hydrolase</keyword>
<dbReference type="PANTHER" id="PTHR45668:SF6">
    <property type="entry name" value="SERINE_THREONINE-PROTEIN PHOSPHATASE"/>
    <property type="match status" value="1"/>
</dbReference>
<dbReference type="PROSITE" id="PS00125">
    <property type="entry name" value="SER_THR_PHOSPHATASE"/>
    <property type="match status" value="1"/>
</dbReference>
<organism evidence="7 8">
    <name type="scientific">Ficus carica</name>
    <name type="common">Common fig</name>
    <dbReference type="NCBI Taxonomy" id="3494"/>
    <lineage>
        <taxon>Eukaryota</taxon>
        <taxon>Viridiplantae</taxon>
        <taxon>Streptophyta</taxon>
        <taxon>Embryophyta</taxon>
        <taxon>Tracheophyta</taxon>
        <taxon>Spermatophyta</taxon>
        <taxon>Magnoliopsida</taxon>
        <taxon>eudicotyledons</taxon>
        <taxon>Gunneridae</taxon>
        <taxon>Pentapetalae</taxon>
        <taxon>rosids</taxon>
        <taxon>fabids</taxon>
        <taxon>Rosales</taxon>
        <taxon>Moraceae</taxon>
        <taxon>Ficeae</taxon>
        <taxon>Ficus</taxon>
    </lineage>
</organism>
<feature type="region of interest" description="Disordered" evidence="5">
    <location>
        <begin position="658"/>
        <end position="677"/>
    </location>
</feature>
<feature type="domain" description="Serine/threonine specific protein phosphatases" evidence="6">
    <location>
        <begin position="413"/>
        <end position="418"/>
    </location>
</feature>
<dbReference type="EC" id="3.1.3.16" evidence="4"/>
<evidence type="ECO:0000259" key="6">
    <source>
        <dbReference type="PROSITE" id="PS00125"/>
    </source>
</evidence>
<name>A0AA88CW05_FICCA</name>
<dbReference type="InterPro" id="IPR051134">
    <property type="entry name" value="PPP_phosphatase"/>
</dbReference>
<dbReference type="InterPro" id="IPR029052">
    <property type="entry name" value="Metallo-depent_PP-like"/>
</dbReference>
<keyword evidence="2" id="KW-0479">Metal-binding</keyword>
<sequence>MERQKEEIIDVSKKIVENINSMSFVSFDDEQVRSLMMIRELARGIIDNKVVQVTKSDVEKALSSSVDKMVSSCKNVDKILSRIGSESLDDKHSRSVSRMKEIVSSIVTKRAKISTIRRREHGESVNGVDAENEESRVDLALTVTNEEGNVGGLQRDLFANEAVEAKADIENEDAQVENQGNVMVGSSVSGNGDIQGGGEEGRTLVDGAIPACNEAQIGQTEGILFDDVELVVEDLLGPEDGQNGMQEAFDVTYEPRNENSKQDVRKSASASRSPSVPLPLMWPADGNITLEWVKNMMATLEQASKKVPPSDFRSVMPISVVDELINAASSILSKEPNCVEVECHGEDSRVVVVGDIHGQFHDLINLFDLAGFPSENQFYVFNGDYVDRGAWGLEVFLVVLAWKVLMPGRVYVLRGNHETAFCTTVYGFEREVKTKFGDIGETVYQKCLECFKELPLSSIISSCVYTTHGGLFRSMQLGPLRRSRRKRVQKLELGSLEDLSKVNRFLVDASDEDPSILTDVLWSDPSKEDGLVENVDRGMGLSWGPDCTEAFLKKSKLKLIIRSHQGPDARVGQDDFGDMLSGYSMDHVGQSGKLYTLFSAPNYPQFGETQYQNDGAYAVLRSPNFETPSFHTFKAVERPKVDPCVVNDVEDVNNAGEQALTSAPATDSSSLSQTTLPGRMSSTVSFEAIGISNPPCWSVSLADNAGSTKVVQVSRAPTAEGLPLPSDLPEPHKAALEYLFELVAALKHMLSTRGAVQMKTTGKNSLVNSKPMDMHQHNMPGLTTVTANHIWGFLCLDTLTLFL</sequence>
<comment type="similarity">
    <text evidence="4">Belongs to the PPP phosphatase family.</text>
</comment>
<dbReference type="SUPFAM" id="SSF56300">
    <property type="entry name" value="Metallo-dependent phosphatases"/>
    <property type="match status" value="1"/>
</dbReference>
<dbReference type="GO" id="GO:0046872">
    <property type="term" value="F:metal ion binding"/>
    <property type="evidence" value="ECO:0007669"/>
    <property type="project" value="UniProtKB-KW"/>
</dbReference>
<evidence type="ECO:0000256" key="4">
    <source>
        <dbReference type="RuleBase" id="RU004273"/>
    </source>
</evidence>
<evidence type="ECO:0000256" key="3">
    <source>
        <dbReference type="ARBA" id="ARBA00023211"/>
    </source>
</evidence>
<evidence type="ECO:0000313" key="7">
    <source>
        <dbReference type="EMBL" id="GMN36953.1"/>
    </source>
</evidence>
<dbReference type="PANTHER" id="PTHR45668">
    <property type="entry name" value="SERINE/THREONINE-PROTEIN PHOSPHATASE 5-RELATED"/>
    <property type="match status" value="1"/>
</dbReference>
<dbReference type="Pfam" id="PF00149">
    <property type="entry name" value="Metallophos"/>
    <property type="match status" value="1"/>
</dbReference>
<feature type="region of interest" description="Disordered" evidence="5">
    <location>
        <begin position="252"/>
        <end position="278"/>
    </location>
</feature>
<comment type="cofactor">
    <cofactor evidence="1">
        <name>Mn(2+)</name>
        <dbReference type="ChEBI" id="CHEBI:29035"/>
    </cofactor>
</comment>
<dbReference type="Gene3D" id="3.60.21.10">
    <property type="match status" value="1"/>
</dbReference>
<reference evidence="7" key="1">
    <citation type="submission" date="2023-07" db="EMBL/GenBank/DDBJ databases">
        <title>draft genome sequence of fig (Ficus carica).</title>
        <authorList>
            <person name="Takahashi T."/>
            <person name="Nishimura K."/>
        </authorList>
    </citation>
    <scope>NUCLEOTIDE SEQUENCE</scope>
</reference>
<dbReference type="PRINTS" id="PR00114">
    <property type="entry name" value="STPHPHTASE"/>
</dbReference>
<keyword evidence="3" id="KW-0464">Manganese</keyword>
<evidence type="ECO:0000256" key="5">
    <source>
        <dbReference type="SAM" id="MobiDB-lite"/>
    </source>
</evidence>
<dbReference type="SMART" id="SM00156">
    <property type="entry name" value="PP2Ac"/>
    <property type="match status" value="1"/>
</dbReference>
<gene>
    <name evidence="7" type="ORF">TIFTF001_006426</name>
</gene>
<proteinExistence type="inferred from homology"/>
<accession>A0AA88CW05</accession>
<dbReference type="Proteomes" id="UP001187192">
    <property type="component" value="Unassembled WGS sequence"/>
</dbReference>
<dbReference type="InterPro" id="IPR004843">
    <property type="entry name" value="Calcineurin-like_PHP"/>
</dbReference>
<dbReference type="GO" id="GO:0004722">
    <property type="term" value="F:protein serine/threonine phosphatase activity"/>
    <property type="evidence" value="ECO:0007669"/>
    <property type="project" value="UniProtKB-EC"/>
</dbReference>
<evidence type="ECO:0000313" key="8">
    <source>
        <dbReference type="Proteomes" id="UP001187192"/>
    </source>
</evidence>
<dbReference type="AlphaFoldDB" id="A0AA88CW05"/>
<feature type="compositionally biased region" description="Basic and acidic residues" evidence="5">
    <location>
        <begin position="253"/>
        <end position="266"/>
    </location>
</feature>
<comment type="catalytic activity">
    <reaction evidence="4">
        <text>O-phospho-L-threonyl-[protein] + H2O = L-threonyl-[protein] + phosphate</text>
        <dbReference type="Rhea" id="RHEA:47004"/>
        <dbReference type="Rhea" id="RHEA-COMP:11060"/>
        <dbReference type="Rhea" id="RHEA-COMP:11605"/>
        <dbReference type="ChEBI" id="CHEBI:15377"/>
        <dbReference type="ChEBI" id="CHEBI:30013"/>
        <dbReference type="ChEBI" id="CHEBI:43474"/>
        <dbReference type="ChEBI" id="CHEBI:61977"/>
        <dbReference type="EC" id="3.1.3.16"/>
    </reaction>
</comment>
<keyword evidence="8" id="KW-1185">Reference proteome</keyword>
<dbReference type="EMBL" id="BTGU01000006">
    <property type="protein sequence ID" value="GMN36953.1"/>
    <property type="molecule type" value="Genomic_DNA"/>
</dbReference>